<dbReference type="SMART" id="SM00906">
    <property type="entry name" value="Fungal_trans"/>
    <property type="match status" value="1"/>
</dbReference>
<dbReference type="GO" id="GO:0008270">
    <property type="term" value="F:zinc ion binding"/>
    <property type="evidence" value="ECO:0007669"/>
    <property type="project" value="InterPro"/>
</dbReference>
<evidence type="ECO:0000259" key="6">
    <source>
        <dbReference type="SMART" id="SM00906"/>
    </source>
</evidence>
<organism evidence="7 8">
    <name type="scientific">Pleurostoma richardsiae</name>
    <dbReference type="NCBI Taxonomy" id="41990"/>
    <lineage>
        <taxon>Eukaryota</taxon>
        <taxon>Fungi</taxon>
        <taxon>Dikarya</taxon>
        <taxon>Ascomycota</taxon>
        <taxon>Pezizomycotina</taxon>
        <taxon>Sordariomycetes</taxon>
        <taxon>Sordariomycetidae</taxon>
        <taxon>Calosphaeriales</taxon>
        <taxon>Pleurostomataceae</taxon>
        <taxon>Pleurostoma</taxon>
    </lineage>
</organism>
<protein>
    <recommendedName>
        <fullName evidence="6">Xylanolytic transcriptional activator regulatory domain-containing protein</fullName>
    </recommendedName>
</protein>
<evidence type="ECO:0000313" key="8">
    <source>
        <dbReference type="Proteomes" id="UP001174694"/>
    </source>
</evidence>
<keyword evidence="5" id="KW-0539">Nucleus</keyword>
<dbReference type="Pfam" id="PF04082">
    <property type="entry name" value="Fungal_trans"/>
    <property type="match status" value="1"/>
</dbReference>
<evidence type="ECO:0000256" key="5">
    <source>
        <dbReference type="ARBA" id="ARBA00023242"/>
    </source>
</evidence>
<comment type="caution">
    <text evidence="7">The sequence shown here is derived from an EMBL/GenBank/DDBJ whole genome shotgun (WGS) entry which is preliminary data.</text>
</comment>
<gene>
    <name evidence="7" type="ORF">NKR23_g7851</name>
</gene>
<comment type="subcellular location">
    <subcellularLocation>
        <location evidence="1">Nucleus</location>
    </subcellularLocation>
</comment>
<proteinExistence type="predicted"/>
<dbReference type="GO" id="GO:0003700">
    <property type="term" value="F:DNA-binding transcription factor activity"/>
    <property type="evidence" value="ECO:0007669"/>
    <property type="project" value="InterPro"/>
</dbReference>
<reference evidence="7" key="1">
    <citation type="submission" date="2022-07" db="EMBL/GenBank/DDBJ databases">
        <title>Fungi with potential for degradation of polypropylene.</title>
        <authorList>
            <person name="Gostincar C."/>
        </authorList>
    </citation>
    <scope>NUCLEOTIDE SEQUENCE</scope>
    <source>
        <strain evidence="7">EXF-13308</strain>
    </source>
</reference>
<keyword evidence="2" id="KW-0805">Transcription regulation</keyword>
<dbReference type="GO" id="GO:0006351">
    <property type="term" value="P:DNA-templated transcription"/>
    <property type="evidence" value="ECO:0007669"/>
    <property type="project" value="InterPro"/>
</dbReference>
<dbReference type="CDD" id="cd12148">
    <property type="entry name" value="fungal_TF_MHR"/>
    <property type="match status" value="1"/>
</dbReference>
<evidence type="ECO:0000313" key="7">
    <source>
        <dbReference type="EMBL" id="KAJ9139381.1"/>
    </source>
</evidence>
<evidence type="ECO:0000256" key="4">
    <source>
        <dbReference type="ARBA" id="ARBA00023163"/>
    </source>
</evidence>
<dbReference type="GO" id="GO:0003677">
    <property type="term" value="F:DNA binding"/>
    <property type="evidence" value="ECO:0007669"/>
    <property type="project" value="UniProtKB-KW"/>
</dbReference>
<evidence type="ECO:0000256" key="1">
    <source>
        <dbReference type="ARBA" id="ARBA00004123"/>
    </source>
</evidence>
<dbReference type="AlphaFoldDB" id="A0AA38VGB5"/>
<accession>A0AA38VGB5</accession>
<feature type="domain" description="Xylanolytic transcriptional activator regulatory" evidence="6">
    <location>
        <begin position="135"/>
        <end position="214"/>
    </location>
</feature>
<keyword evidence="4" id="KW-0804">Transcription</keyword>
<dbReference type="Proteomes" id="UP001174694">
    <property type="component" value="Unassembled WGS sequence"/>
</dbReference>
<dbReference type="EMBL" id="JANBVO010000026">
    <property type="protein sequence ID" value="KAJ9139381.1"/>
    <property type="molecule type" value="Genomic_DNA"/>
</dbReference>
<sequence>MNVMEFFSPMMTFGEELPVPLPALRPQIAKDVADKFVQRYFDTYNYLFPVLDESNFRHAYNLFYEDAGIAINTGQIACVLLVIALGSNTVEVFDAHLHAAFLLYHNLVASPYLPTVQVFILMTLCFMNAGKDGQAILSIAYASHIAQSMGLHRSVHIHRHPRELAFILKDYHLRNRIWWTCYSLDKKLSFENGRPSAIYDDDCDAELPDSTQFSQSSIGLPDGSSFIFLSFFVELAKTVSLISRSLFNRETSGVDNDELLRRIMTADRYLLAWRVSLPEELQPDRELYISSDDLLEVASTLLHCYETACEQEDIIFGCHLSRSLAIIDPFR</sequence>
<dbReference type="PANTHER" id="PTHR46910:SF37">
    <property type="entry name" value="ZN(II)2CYS6 TRANSCRIPTION FACTOR (EUROFUNG)"/>
    <property type="match status" value="1"/>
</dbReference>
<name>A0AA38VGB5_9PEZI</name>
<dbReference type="GO" id="GO:0005634">
    <property type="term" value="C:nucleus"/>
    <property type="evidence" value="ECO:0007669"/>
    <property type="project" value="UniProtKB-SubCell"/>
</dbReference>
<keyword evidence="8" id="KW-1185">Reference proteome</keyword>
<dbReference type="InterPro" id="IPR050987">
    <property type="entry name" value="AtrR-like"/>
</dbReference>
<keyword evidence="3" id="KW-0238">DNA-binding</keyword>
<dbReference type="InterPro" id="IPR007219">
    <property type="entry name" value="XnlR_reg_dom"/>
</dbReference>
<dbReference type="PANTHER" id="PTHR46910">
    <property type="entry name" value="TRANSCRIPTION FACTOR PDR1"/>
    <property type="match status" value="1"/>
</dbReference>
<evidence type="ECO:0000256" key="3">
    <source>
        <dbReference type="ARBA" id="ARBA00023125"/>
    </source>
</evidence>
<evidence type="ECO:0000256" key="2">
    <source>
        <dbReference type="ARBA" id="ARBA00023015"/>
    </source>
</evidence>